<dbReference type="Pfam" id="PF00106">
    <property type="entry name" value="adh_short"/>
    <property type="match status" value="1"/>
</dbReference>
<dbReference type="Proteomes" id="UP000318405">
    <property type="component" value="Unassembled WGS sequence"/>
</dbReference>
<dbReference type="InterPro" id="IPR057326">
    <property type="entry name" value="KR_dom"/>
</dbReference>
<dbReference type="SUPFAM" id="SSF51735">
    <property type="entry name" value="NAD(P)-binding Rossmann-fold domains"/>
    <property type="match status" value="1"/>
</dbReference>
<evidence type="ECO:0000256" key="1">
    <source>
        <dbReference type="ARBA" id="ARBA00006484"/>
    </source>
</evidence>
<dbReference type="PRINTS" id="PR00080">
    <property type="entry name" value="SDRFAMILY"/>
</dbReference>
<dbReference type="NCBIfam" id="NF009093">
    <property type="entry name" value="PRK12429.1"/>
    <property type="match status" value="1"/>
</dbReference>
<dbReference type="InterPro" id="IPR036291">
    <property type="entry name" value="NAD(P)-bd_dom_sf"/>
</dbReference>
<dbReference type="OrthoDB" id="9786435at2"/>
<comment type="caution">
    <text evidence="4">The sequence shown here is derived from an EMBL/GenBank/DDBJ whole genome shotgun (WGS) entry which is preliminary data.</text>
</comment>
<reference evidence="4 5" key="1">
    <citation type="submission" date="2019-07" db="EMBL/GenBank/DDBJ databases">
        <title>Qingshengfaniella alkalisoli gen. nov., sp. nov., isolated from saline soil.</title>
        <authorList>
            <person name="Xu L."/>
            <person name="Huang X.-X."/>
            <person name="Sun J.-Q."/>
        </authorList>
    </citation>
    <scope>NUCLEOTIDE SEQUENCE [LARGE SCALE GENOMIC DNA]</scope>
    <source>
        <strain evidence="4 5">DSM 27279</strain>
    </source>
</reference>
<evidence type="ECO:0000313" key="4">
    <source>
        <dbReference type="EMBL" id="TSH91224.1"/>
    </source>
</evidence>
<dbReference type="EMBL" id="VLTJ01000037">
    <property type="protein sequence ID" value="TSH91224.1"/>
    <property type="molecule type" value="Genomic_DNA"/>
</dbReference>
<dbReference type="AlphaFoldDB" id="A0A556AEA4"/>
<dbReference type="GO" id="GO:0032787">
    <property type="term" value="P:monocarboxylic acid metabolic process"/>
    <property type="evidence" value="ECO:0007669"/>
    <property type="project" value="UniProtKB-ARBA"/>
</dbReference>
<dbReference type="InterPro" id="IPR050259">
    <property type="entry name" value="SDR"/>
</dbReference>
<evidence type="ECO:0000259" key="3">
    <source>
        <dbReference type="SMART" id="SM00822"/>
    </source>
</evidence>
<dbReference type="PROSITE" id="PS00061">
    <property type="entry name" value="ADH_SHORT"/>
    <property type="match status" value="1"/>
</dbReference>
<dbReference type="FunFam" id="3.40.50.720:FF:000084">
    <property type="entry name" value="Short-chain dehydrogenase reductase"/>
    <property type="match status" value="1"/>
</dbReference>
<dbReference type="SMART" id="SM00822">
    <property type="entry name" value="PKS_KR"/>
    <property type="match status" value="1"/>
</dbReference>
<keyword evidence="5" id="KW-1185">Reference proteome</keyword>
<evidence type="ECO:0000256" key="2">
    <source>
        <dbReference type="RuleBase" id="RU000363"/>
    </source>
</evidence>
<dbReference type="RefSeq" id="WP_143949849.1">
    <property type="nucleotide sequence ID" value="NZ_BAABMB010000008.1"/>
</dbReference>
<name>A0A556AEA4_9BURK</name>
<comment type="similarity">
    <text evidence="1 2">Belongs to the short-chain dehydrogenases/reductases (SDR) family.</text>
</comment>
<proteinExistence type="inferred from homology"/>
<accession>A0A556AEA4</accession>
<evidence type="ECO:0000313" key="5">
    <source>
        <dbReference type="Proteomes" id="UP000318405"/>
    </source>
</evidence>
<sequence length="262" mass="27611">MKYLQGKVAFITGATSGIGLAIAHRLAQAGARLALHGLPDAAEGDALCQELARRYDVEAAYFQADLRNAAALEAAMRRVLGDTGGVDILVNNAGMQHVSPVEAFAPEIWNDMLAVNLSAAFHTVRLCLPSMRARDWGRIINIASISGLRGRSGKSAYNATKHGLIGFTKSIALETATTGITCNAICPGWALTPIVQKQVDALAAREQLDDATATHRLISLRQPSGKLVKVEQLAAMAAFLCSADADEVRGAAWTMDGGTTAA</sequence>
<dbReference type="InterPro" id="IPR002347">
    <property type="entry name" value="SDR_fam"/>
</dbReference>
<organism evidence="4 5">
    <name type="scientific">Verticiella sediminum</name>
    <dbReference type="NCBI Taxonomy" id="1247510"/>
    <lineage>
        <taxon>Bacteria</taxon>
        <taxon>Pseudomonadati</taxon>
        <taxon>Pseudomonadota</taxon>
        <taxon>Betaproteobacteria</taxon>
        <taxon>Burkholderiales</taxon>
        <taxon>Alcaligenaceae</taxon>
        <taxon>Verticiella</taxon>
    </lineage>
</organism>
<dbReference type="PRINTS" id="PR00081">
    <property type="entry name" value="GDHRDH"/>
</dbReference>
<dbReference type="PANTHER" id="PTHR42879">
    <property type="entry name" value="3-OXOACYL-(ACYL-CARRIER-PROTEIN) REDUCTASE"/>
    <property type="match status" value="1"/>
</dbReference>
<dbReference type="InterPro" id="IPR020904">
    <property type="entry name" value="Sc_DH/Rdtase_CS"/>
</dbReference>
<protein>
    <submittedName>
        <fullName evidence="4">SDR family NAD(P)-dependent oxidoreductase</fullName>
    </submittedName>
</protein>
<dbReference type="PANTHER" id="PTHR42879:SF2">
    <property type="entry name" value="3-OXOACYL-[ACYL-CARRIER-PROTEIN] REDUCTASE FABG"/>
    <property type="match status" value="1"/>
</dbReference>
<feature type="domain" description="Ketoreductase" evidence="3">
    <location>
        <begin position="7"/>
        <end position="192"/>
    </location>
</feature>
<dbReference type="Gene3D" id="3.40.50.720">
    <property type="entry name" value="NAD(P)-binding Rossmann-like Domain"/>
    <property type="match status" value="1"/>
</dbReference>
<gene>
    <name evidence="4" type="ORF">FOZ76_18945</name>
</gene>